<feature type="signal peptide" evidence="6">
    <location>
        <begin position="1"/>
        <end position="32"/>
    </location>
</feature>
<dbReference type="InterPro" id="IPR022398">
    <property type="entry name" value="Peptidase_S8_His-AS"/>
</dbReference>
<dbReference type="InterPro" id="IPR050131">
    <property type="entry name" value="Peptidase_S8_subtilisin-like"/>
</dbReference>
<dbReference type="RefSeq" id="WP_380621903.1">
    <property type="nucleotide sequence ID" value="NZ_JBHSDK010000017.1"/>
</dbReference>
<dbReference type="PANTHER" id="PTHR43806">
    <property type="entry name" value="PEPTIDASE S8"/>
    <property type="match status" value="1"/>
</dbReference>
<feature type="active site" description="Charge relay system" evidence="5">
    <location>
        <position position="202"/>
    </location>
</feature>
<keyword evidence="4 5" id="KW-0720">Serine protease</keyword>
<feature type="active site" description="Charge relay system" evidence="5">
    <location>
        <position position="168"/>
    </location>
</feature>
<sequence length="465" mass="48666">MPSHYPFLRRRGAASLAAGIVLALAVSTPAAADPSDAEIRNADSDNAIDGHYIVKLAEPASDERVSELAAEYGGTVTDVLDSVDAFTVSVEEAGAERLVAEEIVDVVEQDTMVSDDGVIERPAAQASEVDAATVASWGLDRIDQRDLPLDDSYTDPNGGEGVNLYIIDSGIRGTHEEFGGRVLPGVDFVDPERDGRYDCRHHGTHVAGTAGGSQHGVARQAALIPVRVLNCDGYTPLSRMIAGVEWVTENAELPAVANVSIRNSPSDVLNAAVAASVEAGVVYVASAGNNDTTACSQSPADEPSAITVAASNEADARWESSNYGECVDIFAPGQHIPSSIATDDSSYASGTGTSMAVPHVVGVAAQYLSDHPRATPSRVARALTANASRDRIADAGPDSPNLMLYNGFLTGDGDPCVMAPWSLAETYTAGDEVSHERTAYRAKWWTEGEEPGAPGTAAWERIGAC</sequence>
<dbReference type="CDD" id="cd04077">
    <property type="entry name" value="Peptidases_S8_PCSK9_ProteinaseK_like"/>
    <property type="match status" value="1"/>
</dbReference>
<dbReference type="CDD" id="cd12215">
    <property type="entry name" value="ChiC_BD"/>
    <property type="match status" value="1"/>
</dbReference>
<dbReference type="InterPro" id="IPR000209">
    <property type="entry name" value="Peptidase_S8/S53_dom"/>
</dbReference>
<dbReference type="Pfam" id="PF02839">
    <property type="entry name" value="CBM_5_12"/>
    <property type="match status" value="1"/>
</dbReference>
<dbReference type="InterPro" id="IPR034193">
    <property type="entry name" value="PCSK9_ProteinaseK-like"/>
</dbReference>
<reference evidence="9" key="1">
    <citation type="journal article" date="2019" name="Int. J. Syst. Evol. Microbiol.">
        <title>The Global Catalogue of Microorganisms (GCM) 10K type strain sequencing project: providing services to taxonomists for standard genome sequencing and annotation.</title>
        <authorList>
            <consortium name="The Broad Institute Genomics Platform"/>
            <consortium name="The Broad Institute Genome Sequencing Center for Infectious Disease"/>
            <person name="Wu L."/>
            <person name="Ma J."/>
        </authorList>
    </citation>
    <scope>NUCLEOTIDE SEQUENCE [LARGE SCALE GENOMIC DNA]</scope>
    <source>
        <strain evidence="9">IBRC-M 10908</strain>
    </source>
</reference>
<protein>
    <submittedName>
        <fullName evidence="8">S8 family serine peptidase</fullName>
    </submittedName>
</protein>
<proteinExistence type="inferred from homology"/>
<evidence type="ECO:0000256" key="4">
    <source>
        <dbReference type="ARBA" id="ARBA00022825"/>
    </source>
</evidence>
<dbReference type="Gene3D" id="3.40.50.200">
    <property type="entry name" value="Peptidase S8/S53 domain"/>
    <property type="match status" value="1"/>
</dbReference>
<dbReference type="InterPro" id="IPR036852">
    <property type="entry name" value="Peptidase_S8/S53_dom_sf"/>
</dbReference>
<name>A0ABV8TZJ0_9ACTN</name>
<dbReference type="SMART" id="SM00495">
    <property type="entry name" value="ChtBD3"/>
    <property type="match status" value="1"/>
</dbReference>
<dbReference type="PROSITE" id="PS51892">
    <property type="entry name" value="SUBTILASE"/>
    <property type="match status" value="1"/>
</dbReference>
<dbReference type="PROSITE" id="PS00138">
    <property type="entry name" value="SUBTILASE_SER"/>
    <property type="match status" value="1"/>
</dbReference>
<dbReference type="SUPFAM" id="SSF51055">
    <property type="entry name" value="Carbohydrate binding domain"/>
    <property type="match status" value="1"/>
</dbReference>
<dbReference type="SUPFAM" id="SSF54897">
    <property type="entry name" value="Protease propeptides/inhibitors"/>
    <property type="match status" value="1"/>
</dbReference>
<evidence type="ECO:0000256" key="3">
    <source>
        <dbReference type="ARBA" id="ARBA00022801"/>
    </source>
</evidence>
<evidence type="ECO:0000256" key="6">
    <source>
        <dbReference type="SAM" id="SignalP"/>
    </source>
</evidence>
<evidence type="ECO:0000259" key="7">
    <source>
        <dbReference type="SMART" id="SM00495"/>
    </source>
</evidence>
<evidence type="ECO:0000256" key="2">
    <source>
        <dbReference type="ARBA" id="ARBA00022670"/>
    </source>
</evidence>
<dbReference type="PROSITE" id="PS00137">
    <property type="entry name" value="SUBTILASE_HIS"/>
    <property type="match status" value="1"/>
</dbReference>
<evidence type="ECO:0000313" key="9">
    <source>
        <dbReference type="Proteomes" id="UP001595823"/>
    </source>
</evidence>
<comment type="similarity">
    <text evidence="1 5">Belongs to the peptidase S8 family.</text>
</comment>
<dbReference type="SUPFAM" id="SSF52743">
    <property type="entry name" value="Subtilisin-like"/>
    <property type="match status" value="1"/>
</dbReference>
<organism evidence="8 9">
    <name type="scientific">Salininema proteolyticum</name>
    <dbReference type="NCBI Taxonomy" id="1607685"/>
    <lineage>
        <taxon>Bacteria</taxon>
        <taxon>Bacillati</taxon>
        <taxon>Actinomycetota</taxon>
        <taxon>Actinomycetes</taxon>
        <taxon>Glycomycetales</taxon>
        <taxon>Glycomycetaceae</taxon>
        <taxon>Salininema</taxon>
    </lineage>
</organism>
<evidence type="ECO:0000313" key="8">
    <source>
        <dbReference type="EMBL" id="MFC4336224.1"/>
    </source>
</evidence>
<feature type="active site" description="Charge relay system" evidence="5">
    <location>
        <position position="354"/>
    </location>
</feature>
<dbReference type="Pfam" id="PF00082">
    <property type="entry name" value="Peptidase_S8"/>
    <property type="match status" value="1"/>
</dbReference>
<dbReference type="Proteomes" id="UP001595823">
    <property type="component" value="Unassembled WGS sequence"/>
</dbReference>
<keyword evidence="6" id="KW-0732">Signal</keyword>
<dbReference type="Gene3D" id="2.10.10.20">
    <property type="entry name" value="Carbohydrate-binding module superfamily 5/12"/>
    <property type="match status" value="1"/>
</dbReference>
<keyword evidence="3 5" id="KW-0378">Hydrolase</keyword>
<dbReference type="InterPro" id="IPR023828">
    <property type="entry name" value="Peptidase_S8_Ser-AS"/>
</dbReference>
<evidence type="ECO:0000256" key="5">
    <source>
        <dbReference type="PROSITE-ProRule" id="PRU01240"/>
    </source>
</evidence>
<keyword evidence="2 5" id="KW-0645">Protease</keyword>
<gene>
    <name evidence="8" type="ORF">ACFPET_13535</name>
</gene>
<dbReference type="EMBL" id="JBHSDK010000017">
    <property type="protein sequence ID" value="MFC4336224.1"/>
    <property type="molecule type" value="Genomic_DNA"/>
</dbReference>
<comment type="caution">
    <text evidence="8">The sequence shown here is derived from an EMBL/GenBank/DDBJ whole genome shotgun (WGS) entry which is preliminary data.</text>
</comment>
<keyword evidence="9" id="KW-1185">Reference proteome</keyword>
<feature type="domain" description="Chitin-binding type-3" evidence="7">
    <location>
        <begin position="418"/>
        <end position="462"/>
    </location>
</feature>
<dbReference type="PRINTS" id="PR00723">
    <property type="entry name" value="SUBTILISIN"/>
</dbReference>
<feature type="chain" id="PRO_5045180657" evidence="6">
    <location>
        <begin position="33"/>
        <end position="465"/>
    </location>
</feature>
<accession>A0ABV8TZJ0</accession>
<dbReference type="InterPro" id="IPR037045">
    <property type="entry name" value="S8pro/Inhibitor_I9_sf"/>
</dbReference>
<dbReference type="InterPro" id="IPR015500">
    <property type="entry name" value="Peptidase_S8_subtilisin-rel"/>
</dbReference>
<dbReference type="InterPro" id="IPR003610">
    <property type="entry name" value="CBM5/12"/>
</dbReference>
<dbReference type="Gene3D" id="3.30.70.80">
    <property type="entry name" value="Peptidase S8 propeptide/proteinase inhibitor I9"/>
    <property type="match status" value="1"/>
</dbReference>
<dbReference type="InterPro" id="IPR036573">
    <property type="entry name" value="CBM_sf_5/12"/>
</dbReference>
<evidence type="ECO:0000256" key="1">
    <source>
        <dbReference type="ARBA" id="ARBA00011073"/>
    </source>
</evidence>
<dbReference type="PANTHER" id="PTHR43806:SF11">
    <property type="entry name" value="CEREVISIN-RELATED"/>
    <property type="match status" value="1"/>
</dbReference>